<gene>
    <name evidence="2" type="ORF">LK10_17755</name>
</gene>
<dbReference type="InterPro" id="IPR014922">
    <property type="entry name" value="YdhG-like"/>
</dbReference>
<evidence type="ECO:0000313" key="2">
    <source>
        <dbReference type="EMBL" id="KHL01007.1"/>
    </source>
</evidence>
<dbReference type="AlphaFoldDB" id="A0A0B2AGS9"/>
<protein>
    <recommendedName>
        <fullName evidence="1">YdhG-like domain-containing protein</fullName>
    </recommendedName>
</protein>
<sequence length="119" mass="13008">MGTVTDYLATLSGPNREALEHVVAIAREVVPEATEGTSYAMPALMVHGKAFLSTLETKKHLAIYPFSGQVFPRIADKLEGFDWATGTLRFSAAHPVPDEVLREIISLRVADIEAKLSQK</sequence>
<dbReference type="Pfam" id="PF08818">
    <property type="entry name" value="DUF1801"/>
    <property type="match status" value="1"/>
</dbReference>
<evidence type="ECO:0000259" key="1">
    <source>
        <dbReference type="Pfam" id="PF08818"/>
    </source>
</evidence>
<dbReference type="RefSeq" id="WP_043126598.1">
    <property type="nucleotide sequence ID" value="NZ_JTDL01000145.1"/>
</dbReference>
<comment type="caution">
    <text evidence="2">The sequence shown here is derived from an EMBL/GenBank/DDBJ whole genome shotgun (WGS) entry which is preliminary data.</text>
</comment>
<dbReference type="STRING" id="1338436.LK10_17755"/>
<dbReference type="EMBL" id="JTDL01000145">
    <property type="protein sequence ID" value="KHL01007.1"/>
    <property type="molecule type" value="Genomic_DNA"/>
</dbReference>
<evidence type="ECO:0000313" key="3">
    <source>
        <dbReference type="Proteomes" id="UP000030982"/>
    </source>
</evidence>
<dbReference type="SUPFAM" id="SSF159888">
    <property type="entry name" value="YdhG-like"/>
    <property type="match status" value="1"/>
</dbReference>
<name>A0A0B2AGS9_9MICC</name>
<dbReference type="OrthoDB" id="3236524at2"/>
<dbReference type="Gene3D" id="3.90.1150.200">
    <property type="match status" value="1"/>
</dbReference>
<proteinExistence type="predicted"/>
<keyword evidence="3" id="KW-1185">Reference proteome</keyword>
<dbReference type="Proteomes" id="UP000030982">
    <property type="component" value="Unassembled WGS sequence"/>
</dbReference>
<feature type="domain" description="YdhG-like" evidence="1">
    <location>
        <begin position="16"/>
        <end position="106"/>
    </location>
</feature>
<reference evidence="2 3" key="1">
    <citation type="submission" date="2014-09" db="EMBL/GenBank/DDBJ databases">
        <title>Genome sequence of Sinomonas sp. MUSC 117.</title>
        <authorList>
            <person name="Lee L.-H."/>
        </authorList>
    </citation>
    <scope>NUCLEOTIDE SEQUENCE [LARGE SCALE GENOMIC DNA]</scope>
    <source>
        <strain evidence="2 3">MUSC 117</strain>
    </source>
</reference>
<accession>A0A0B2AGS9</accession>
<organism evidence="2 3">
    <name type="scientific">Sinomonas humi</name>
    <dbReference type="NCBI Taxonomy" id="1338436"/>
    <lineage>
        <taxon>Bacteria</taxon>
        <taxon>Bacillati</taxon>
        <taxon>Actinomycetota</taxon>
        <taxon>Actinomycetes</taxon>
        <taxon>Micrococcales</taxon>
        <taxon>Micrococcaceae</taxon>
        <taxon>Sinomonas</taxon>
    </lineage>
</organism>